<dbReference type="Proteomes" id="UP000241848">
    <property type="component" value="Unassembled WGS sequence"/>
</dbReference>
<accession>A0A2T2WPL4</accession>
<comment type="caution">
    <text evidence="2">The sequence shown here is derived from an EMBL/GenBank/DDBJ whole genome shotgun (WGS) entry which is preliminary data.</text>
</comment>
<dbReference type="AlphaFoldDB" id="A0A2T2WPL4"/>
<keyword evidence="1" id="KW-1133">Transmembrane helix</keyword>
<dbReference type="InterPro" id="IPR025101">
    <property type="entry name" value="DUF4012"/>
</dbReference>
<keyword evidence="1" id="KW-0812">Transmembrane</keyword>
<evidence type="ECO:0008006" key="4">
    <source>
        <dbReference type="Google" id="ProtNLM"/>
    </source>
</evidence>
<feature type="transmembrane region" description="Helical" evidence="1">
    <location>
        <begin position="19"/>
        <end position="44"/>
    </location>
</feature>
<sequence>MAIAGTITRVWRKVRHWPWWYIGAGLVSGLIVVFLIVPGVLLYGQALAIKSDIRLIDRANHARNFRAMKADLPRIEQKINALQATLGWMGYWDWVPGIGAKYRDGQEALAAIQLGLRGVNVMMPALTRAAPLLGYRVRAQGRLPALGKQKVAEFLKALPVMGPDLRRAYPDFKAAAQTLNKVHPRDFSGFLAPVGQKLATAQSLVDAAMKNMPLIYQSTSALQNILGDPTRRRYLLIFQNSGELRSTGGFMTAYGYLTLNHGHLGNITAQNMYLLDAQVPYHPPASAVIATYLPVYYWHLRDSNTSPDVPTTVSYIKQFYASIPGAPRINGVIFIDTWVVDQLIGDVGGITVPTPKRSVSLTEQDANIKMEDMAEGEGLPNNIRKKFIETMMKTLFQDVLHSRGHVLGKVLQTVDQGLNRKFILLYFKNPRDEAMVVRYNWGGVMDRHVQGDYLSVVDENLLGHKDNFEMSYHIRTRVTNIGGRYEETTSISYRDPALDNGWLFVPYRSWVRFYVPVGSKLISIQGVDGIPYEDYVNTTLNKTVFGGHVNLPSRTSKSQPVATHTVTVRYWLPPGISVRRLTIQLQPGVNHQTLTVADGSYHRTVPFLHDMSFRLP</sequence>
<evidence type="ECO:0000256" key="1">
    <source>
        <dbReference type="SAM" id="Phobius"/>
    </source>
</evidence>
<gene>
    <name evidence="2" type="ORF">C7B45_00820</name>
</gene>
<proteinExistence type="predicted"/>
<name>A0A2T2WPL4_9FIRM</name>
<dbReference type="Pfam" id="PF13196">
    <property type="entry name" value="DUF4012"/>
    <property type="match status" value="1"/>
</dbReference>
<reference evidence="2 3" key="1">
    <citation type="journal article" date="2014" name="BMC Genomics">
        <title>Comparison of environmental and isolate Sulfobacillus genomes reveals diverse carbon, sulfur, nitrogen, and hydrogen metabolisms.</title>
        <authorList>
            <person name="Justice N.B."/>
            <person name="Norman A."/>
            <person name="Brown C.T."/>
            <person name="Singh A."/>
            <person name="Thomas B.C."/>
            <person name="Banfield J.F."/>
        </authorList>
    </citation>
    <scope>NUCLEOTIDE SEQUENCE [LARGE SCALE GENOMIC DNA]</scope>
    <source>
        <strain evidence="2">AMDSBA3</strain>
    </source>
</reference>
<organism evidence="2 3">
    <name type="scientific">Sulfobacillus acidophilus</name>
    <dbReference type="NCBI Taxonomy" id="53633"/>
    <lineage>
        <taxon>Bacteria</taxon>
        <taxon>Bacillati</taxon>
        <taxon>Bacillota</taxon>
        <taxon>Clostridia</taxon>
        <taxon>Eubacteriales</taxon>
        <taxon>Clostridiales Family XVII. Incertae Sedis</taxon>
        <taxon>Sulfobacillus</taxon>
    </lineage>
</organism>
<evidence type="ECO:0000313" key="3">
    <source>
        <dbReference type="Proteomes" id="UP000241848"/>
    </source>
</evidence>
<keyword evidence="1" id="KW-0472">Membrane</keyword>
<protein>
    <recommendedName>
        <fullName evidence="4">DUF4012 domain-containing protein</fullName>
    </recommendedName>
</protein>
<dbReference type="EMBL" id="PXYV01000001">
    <property type="protein sequence ID" value="PSR24180.1"/>
    <property type="molecule type" value="Genomic_DNA"/>
</dbReference>
<evidence type="ECO:0000313" key="2">
    <source>
        <dbReference type="EMBL" id="PSR24180.1"/>
    </source>
</evidence>